<dbReference type="InterPro" id="IPR020843">
    <property type="entry name" value="ER"/>
</dbReference>
<proteinExistence type="predicted"/>
<name>A0ABU8J0P1_9BURK</name>
<dbReference type="Pfam" id="PF13602">
    <property type="entry name" value="ADH_zinc_N_2"/>
    <property type="match status" value="1"/>
</dbReference>
<dbReference type="InterPro" id="IPR050700">
    <property type="entry name" value="YIM1/Zinc_Alcohol_DH_Fams"/>
</dbReference>
<dbReference type="InterPro" id="IPR011032">
    <property type="entry name" value="GroES-like_sf"/>
</dbReference>
<dbReference type="PANTHER" id="PTHR11695">
    <property type="entry name" value="ALCOHOL DEHYDROGENASE RELATED"/>
    <property type="match status" value="1"/>
</dbReference>
<evidence type="ECO:0000259" key="2">
    <source>
        <dbReference type="SMART" id="SM00829"/>
    </source>
</evidence>
<dbReference type="InterPro" id="IPR036291">
    <property type="entry name" value="NAD(P)-bd_dom_sf"/>
</dbReference>
<dbReference type="EMBL" id="JACFYJ010000075">
    <property type="protein sequence ID" value="MEI6001494.1"/>
    <property type="molecule type" value="Genomic_DNA"/>
</dbReference>
<dbReference type="Gene3D" id="3.90.180.10">
    <property type="entry name" value="Medium-chain alcohol dehydrogenases, catalytic domain"/>
    <property type="match status" value="1"/>
</dbReference>
<dbReference type="InterPro" id="IPR002364">
    <property type="entry name" value="Quin_OxRdtase/zeta-crystal_CS"/>
</dbReference>
<evidence type="ECO:0000256" key="1">
    <source>
        <dbReference type="ARBA" id="ARBA00023002"/>
    </source>
</evidence>
<dbReference type="Gene3D" id="3.40.50.720">
    <property type="entry name" value="NAD(P)-binding Rossmann-like Domain"/>
    <property type="match status" value="1"/>
</dbReference>
<dbReference type="PANTHER" id="PTHR11695:SF294">
    <property type="entry name" value="RETICULON-4-INTERACTING PROTEIN 1, MITOCHONDRIAL"/>
    <property type="match status" value="1"/>
</dbReference>
<comment type="caution">
    <text evidence="3">The sequence shown here is derived from an EMBL/GenBank/DDBJ whole genome shotgun (WGS) entry which is preliminary data.</text>
</comment>
<keyword evidence="4" id="KW-1185">Reference proteome</keyword>
<keyword evidence="1" id="KW-0560">Oxidoreductase</keyword>
<accession>A0ABU8J0P1</accession>
<evidence type="ECO:0000313" key="3">
    <source>
        <dbReference type="EMBL" id="MEI6001494.1"/>
    </source>
</evidence>
<dbReference type="SUPFAM" id="SSF50129">
    <property type="entry name" value="GroES-like"/>
    <property type="match status" value="1"/>
</dbReference>
<dbReference type="InterPro" id="IPR013154">
    <property type="entry name" value="ADH-like_N"/>
</dbReference>
<dbReference type="SMART" id="SM00829">
    <property type="entry name" value="PKS_ER"/>
    <property type="match status" value="1"/>
</dbReference>
<dbReference type="Pfam" id="PF08240">
    <property type="entry name" value="ADH_N"/>
    <property type="match status" value="1"/>
</dbReference>
<evidence type="ECO:0000313" key="4">
    <source>
        <dbReference type="Proteomes" id="UP001386437"/>
    </source>
</evidence>
<reference evidence="3 4" key="1">
    <citation type="journal article" date="2022" name="Arch. Microbiol.">
        <title>Paraburkholderia bengalensis sp. nov. isolated from roots of Oryza sativa, IR64.</title>
        <authorList>
            <person name="Nag P."/>
            <person name="Mondal N."/>
            <person name="Sarkar J."/>
            <person name="Das S."/>
        </authorList>
    </citation>
    <scope>NUCLEOTIDE SEQUENCE [LARGE SCALE GENOMIC DNA]</scope>
    <source>
        <strain evidence="3 4">IR64_4_BI</strain>
    </source>
</reference>
<dbReference type="Proteomes" id="UP001386437">
    <property type="component" value="Unassembled WGS sequence"/>
</dbReference>
<dbReference type="CDD" id="cd05289">
    <property type="entry name" value="MDR_like_2"/>
    <property type="match status" value="1"/>
</dbReference>
<protein>
    <submittedName>
        <fullName evidence="3">NADP-dependent oxidoreductase</fullName>
    </submittedName>
</protein>
<feature type="domain" description="Enoyl reductase (ER)" evidence="2">
    <location>
        <begin position="10"/>
        <end position="305"/>
    </location>
</feature>
<dbReference type="PROSITE" id="PS01162">
    <property type="entry name" value="QOR_ZETA_CRYSTAL"/>
    <property type="match status" value="1"/>
</dbReference>
<gene>
    <name evidence="3" type="ORF">H3V53_31355</name>
</gene>
<dbReference type="SUPFAM" id="SSF51735">
    <property type="entry name" value="NAD(P)-binding Rossmann-fold domains"/>
    <property type="match status" value="1"/>
</dbReference>
<organism evidence="3 4">
    <name type="scientific">Paraburkholderia bengalensis</name>
    <dbReference type="NCBI Taxonomy" id="2747562"/>
    <lineage>
        <taxon>Bacteria</taxon>
        <taxon>Pseudomonadati</taxon>
        <taxon>Pseudomonadota</taxon>
        <taxon>Betaproteobacteria</taxon>
        <taxon>Burkholderiales</taxon>
        <taxon>Burkholderiaceae</taxon>
        <taxon>Paraburkholderia</taxon>
    </lineage>
</organism>
<sequence>MQAYRIHRFGGPDVLQRDSIPVPEPAHDELLIRVRAASVNPVDYKTREGQYPLVRADALPFTPGRDASGVIERVGSDVNGWKPGQHVYAFVGQGQGTYAQFVTIKAAAAARMPNTIDHQVASAVPLAALTAWQGLFEHGMLCAGERVLIHAAAGGVGHFAVQFARVKGAKVVATASGDGVDFVRSLGVEHVIDYKTQRFEDAACDVDLVFDLVGGDTQRRSWQVVRRGGALVSTLDEPSQTMASEHGARAMRYTAHPDGKTLAQIGEMIDEGNVRVVVAEQFSFDAARDALARVERGHVHGKVVIRVSADD</sequence>